<dbReference type="EMBL" id="LAZP02000007">
    <property type="protein sequence ID" value="PFH63156.1"/>
    <property type="molecule type" value="Genomic_DNA"/>
</dbReference>
<name>A0A2A9PT23_OPHUN</name>
<keyword evidence="3" id="KW-1185">Reference proteome</keyword>
<protein>
    <recommendedName>
        <fullName evidence="4">Secreted protein</fullName>
    </recommendedName>
</protein>
<sequence length="101" mass="10697">MVVFHPPLPFWLSAALAKTAVAHDQGDASSVADTKASACCTDVAILAPTPSAGVVPIVPSFRCSNKKPPSFPPVISRTPSRIALENRENGRKLKAQSLFWG</sequence>
<dbReference type="AlphaFoldDB" id="A0A2A9PT23"/>
<evidence type="ECO:0000313" key="2">
    <source>
        <dbReference type="EMBL" id="PFH63156.1"/>
    </source>
</evidence>
<accession>A0A2A9PT23</accession>
<evidence type="ECO:0000313" key="3">
    <source>
        <dbReference type="Proteomes" id="UP000037136"/>
    </source>
</evidence>
<reference evidence="2 3" key="2">
    <citation type="journal article" date="2017" name="Sci. Rep.">
        <title>Ant-infecting Ophiocordyceps genomes reveal a high diversity of potential behavioral manipulation genes and a possible major role for enterotoxins.</title>
        <authorList>
            <person name="de Bekker C."/>
            <person name="Ohm R.A."/>
            <person name="Evans H.C."/>
            <person name="Brachmann A."/>
            <person name="Hughes D.P."/>
        </authorList>
    </citation>
    <scope>NUCLEOTIDE SEQUENCE [LARGE SCALE GENOMIC DNA]</scope>
    <source>
        <strain evidence="2 3">SC16a</strain>
    </source>
</reference>
<feature type="chain" id="PRO_5013264748" description="Secreted protein" evidence="1">
    <location>
        <begin position="23"/>
        <end position="101"/>
    </location>
</feature>
<organism evidence="2 3">
    <name type="scientific">Ophiocordyceps unilateralis</name>
    <name type="common">Zombie-ant fungus</name>
    <name type="synonym">Torrubia unilateralis</name>
    <dbReference type="NCBI Taxonomy" id="268505"/>
    <lineage>
        <taxon>Eukaryota</taxon>
        <taxon>Fungi</taxon>
        <taxon>Dikarya</taxon>
        <taxon>Ascomycota</taxon>
        <taxon>Pezizomycotina</taxon>
        <taxon>Sordariomycetes</taxon>
        <taxon>Hypocreomycetidae</taxon>
        <taxon>Hypocreales</taxon>
        <taxon>Ophiocordycipitaceae</taxon>
        <taxon>Ophiocordyceps</taxon>
    </lineage>
</organism>
<comment type="caution">
    <text evidence="2">The sequence shown here is derived from an EMBL/GenBank/DDBJ whole genome shotgun (WGS) entry which is preliminary data.</text>
</comment>
<evidence type="ECO:0008006" key="4">
    <source>
        <dbReference type="Google" id="ProtNLM"/>
    </source>
</evidence>
<keyword evidence="1" id="KW-0732">Signal</keyword>
<proteinExistence type="predicted"/>
<gene>
    <name evidence="2" type="ORF">XA68_17265</name>
</gene>
<reference evidence="2 3" key="1">
    <citation type="journal article" date="2015" name="BMC Genomics">
        <title>Gene expression during zombie ant biting behavior reflects the complexity underlying fungal parasitic behavioral manipulation.</title>
        <authorList>
            <person name="de Bekker C."/>
            <person name="Ohm R.A."/>
            <person name="Loreto R.G."/>
            <person name="Sebastian A."/>
            <person name="Albert I."/>
            <person name="Merrow M."/>
            <person name="Brachmann A."/>
            <person name="Hughes D.P."/>
        </authorList>
    </citation>
    <scope>NUCLEOTIDE SEQUENCE [LARGE SCALE GENOMIC DNA]</scope>
    <source>
        <strain evidence="2 3">SC16a</strain>
    </source>
</reference>
<evidence type="ECO:0000256" key="1">
    <source>
        <dbReference type="SAM" id="SignalP"/>
    </source>
</evidence>
<dbReference type="Proteomes" id="UP000037136">
    <property type="component" value="Unassembled WGS sequence"/>
</dbReference>
<feature type="signal peptide" evidence="1">
    <location>
        <begin position="1"/>
        <end position="22"/>
    </location>
</feature>